<organism evidence="1 2">
    <name type="scientific">Pedobacter africanus</name>
    <dbReference type="NCBI Taxonomy" id="151894"/>
    <lineage>
        <taxon>Bacteria</taxon>
        <taxon>Pseudomonadati</taxon>
        <taxon>Bacteroidota</taxon>
        <taxon>Sphingobacteriia</taxon>
        <taxon>Sphingobacteriales</taxon>
        <taxon>Sphingobacteriaceae</taxon>
        <taxon>Pedobacter</taxon>
    </lineage>
</organism>
<dbReference type="EMBL" id="JAVDTF010000003">
    <property type="protein sequence ID" value="MDR6785285.1"/>
    <property type="molecule type" value="Genomic_DNA"/>
</dbReference>
<name>A0ACC6L1I2_9SPHI</name>
<evidence type="ECO:0000313" key="2">
    <source>
        <dbReference type="Proteomes" id="UP001246858"/>
    </source>
</evidence>
<accession>A0ACC6L1I2</accession>
<proteinExistence type="predicted"/>
<protein>
    <submittedName>
        <fullName evidence="1">Uncharacterized protein</fullName>
    </submittedName>
</protein>
<gene>
    <name evidence="1" type="ORF">J2X78_003859</name>
</gene>
<keyword evidence="2" id="KW-1185">Reference proteome</keyword>
<evidence type="ECO:0000313" key="1">
    <source>
        <dbReference type="EMBL" id="MDR6785285.1"/>
    </source>
</evidence>
<sequence>MFKINIQPERLPYLRHSIWIEIDALMNETLGFTMSWNDNQIRLKLIGAENTILINFHDDKIKMYKTSLVNKSEQDNLFQKISEIIEKSVSGK</sequence>
<reference evidence="1" key="1">
    <citation type="submission" date="2023-07" db="EMBL/GenBank/DDBJ databases">
        <title>Sorghum-associated microbial communities from plants grown in Nebraska, USA.</title>
        <authorList>
            <person name="Schachtman D."/>
        </authorList>
    </citation>
    <scope>NUCLEOTIDE SEQUENCE</scope>
    <source>
        <strain evidence="1">2697</strain>
    </source>
</reference>
<dbReference type="Proteomes" id="UP001246858">
    <property type="component" value="Unassembled WGS sequence"/>
</dbReference>
<comment type="caution">
    <text evidence="1">The sequence shown here is derived from an EMBL/GenBank/DDBJ whole genome shotgun (WGS) entry which is preliminary data.</text>
</comment>